<dbReference type="EMBL" id="JAKVQD010000001">
    <property type="protein sequence ID" value="MCH4552199.1"/>
    <property type="molecule type" value="Genomic_DNA"/>
</dbReference>
<evidence type="ECO:0000313" key="2">
    <source>
        <dbReference type="EMBL" id="MCH4552199.1"/>
    </source>
</evidence>
<keyword evidence="1" id="KW-0812">Transmembrane</keyword>
<accession>A0ABS9RJ64</accession>
<name>A0ABS9RJ64_9FLAO</name>
<keyword evidence="1" id="KW-1133">Transmembrane helix</keyword>
<feature type="transmembrane region" description="Helical" evidence="1">
    <location>
        <begin position="14"/>
        <end position="33"/>
    </location>
</feature>
<sequence>MEEILSKWLLRKRWLYLIVGSGALTYLIFELSIPNMPEEAIPNYMKIEESYGTITKAIVGYIVDRFASGTNYLNVAIVLIILLYCLYLEKQRFESTGKTFNYFGFVQNINQTFNGDDKN</sequence>
<proteinExistence type="predicted"/>
<keyword evidence="1" id="KW-0472">Membrane</keyword>
<protein>
    <submittedName>
        <fullName evidence="2">Uncharacterized protein</fullName>
    </submittedName>
</protein>
<organism evidence="2 3">
    <name type="scientific">Aestuariibaculum lutulentum</name>
    <dbReference type="NCBI Taxonomy" id="2920935"/>
    <lineage>
        <taxon>Bacteria</taxon>
        <taxon>Pseudomonadati</taxon>
        <taxon>Bacteroidota</taxon>
        <taxon>Flavobacteriia</taxon>
        <taxon>Flavobacteriales</taxon>
        <taxon>Flavobacteriaceae</taxon>
    </lineage>
</organism>
<comment type="caution">
    <text evidence="2">The sequence shown here is derived from an EMBL/GenBank/DDBJ whole genome shotgun (WGS) entry which is preliminary data.</text>
</comment>
<keyword evidence="3" id="KW-1185">Reference proteome</keyword>
<evidence type="ECO:0000313" key="3">
    <source>
        <dbReference type="Proteomes" id="UP001156141"/>
    </source>
</evidence>
<dbReference type="RefSeq" id="WP_240572511.1">
    <property type="nucleotide sequence ID" value="NZ_CP136709.1"/>
</dbReference>
<reference evidence="2" key="1">
    <citation type="submission" date="2022-02" db="EMBL/GenBank/DDBJ databases">
        <title>Aestuariibaculum sp., a marine bacterium isolated from sediment in Guangxi.</title>
        <authorList>
            <person name="Ying J."/>
        </authorList>
    </citation>
    <scope>NUCLEOTIDE SEQUENCE</scope>
    <source>
        <strain evidence="2">L182</strain>
    </source>
</reference>
<feature type="transmembrane region" description="Helical" evidence="1">
    <location>
        <begin position="71"/>
        <end position="88"/>
    </location>
</feature>
<gene>
    <name evidence="2" type="ORF">MKW35_06175</name>
</gene>
<dbReference type="Proteomes" id="UP001156141">
    <property type="component" value="Unassembled WGS sequence"/>
</dbReference>
<evidence type="ECO:0000256" key="1">
    <source>
        <dbReference type="SAM" id="Phobius"/>
    </source>
</evidence>